<keyword evidence="6 7" id="KW-0472">Membrane</keyword>
<evidence type="ECO:0000256" key="4">
    <source>
        <dbReference type="ARBA" id="ARBA00022946"/>
    </source>
</evidence>
<dbReference type="GO" id="GO:0005743">
    <property type="term" value="C:mitochondrial inner membrane"/>
    <property type="evidence" value="ECO:0007669"/>
    <property type="project" value="UniProtKB-SubCell"/>
</dbReference>
<keyword evidence="4" id="KW-0809">Transit peptide</keyword>
<dbReference type="Gene3D" id="4.10.91.10">
    <property type="entry name" value="Cytochrome c oxidase, subunit VIIa"/>
    <property type="match status" value="1"/>
</dbReference>
<keyword evidence="3" id="KW-0999">Mitochondrion inner membrane</keyword>
<keyword evidence="5" id="KW-0496">Mitochondrion</keyword>
<proteinExistence type="inferred from homology"/>
<keyword evidence="7" id="KW-0812">Transmembrane</keyword>
<comment type="subcellular location">
    <subcellularLocation>
        <location evidence="1">Mitochondrion inner membrane</location>
    </subcellularLocation>
</comment>
<organism evidence="8 9">
    <name type="scientific">Stomoxys calcitrans</name>
    <name type="common">Stable fly</name>
    <name type="synonym">Conops calcitrans</name>
    <dbReference type="NCBI Taxonomy" id="35570"/>
    <lineage>
        <taxon>Eukaryota</taxon>
        <taxon>Metazoa</taxon>
        <taxon>Ecdysozoa</taxon>
        <taxon>Arthropoda</taxon>
        <taxon>Hexapoda</taxon>
        <taxon>Insecta</taxon>
        <taxon>Pterygota</taxon>
        <taxon>Neoptera</taxon>
        <taxon>Endopterygota</taxon>
        <taxon>Diptera</taxon>
        <taxon>Brachycera</taxon>
        <taxon>Muscomorpha</taxon>
        <taxon>Muscoidea</taxon>
        <taxon>Muscidae</taxon>
        <taxon>Stomoxys</taxon>
    </lineage>
</organism>
<dbReference type="InterPro" id="IPR039297">
    <property type="entry name" value="COX7a"/>
</dbReference>
<evidence type="ECO:0000256" key="2">
    <source>
        <dbReference type="ARBA" id="ARBA00009331"/>
    </source>
</evidence>
<protein>
    <submittedName>
        <fullName evidence="8">Uncharacterized protein</fullName>
    </submittedName>
</protein>
<dbReference type="STRING" id="35570.A0A1I8Q1L6"/>
<dbReference type="SUPFAM" id="SSF81419">
    <property type="entry name" value="Mitochondrial cytochrome c oxidase subunit VIIa"/>
    <property type="match status" value="1"/>
</dbReference>
<dbReference type="EnsemblMetazoa" id="SCAU013020-RA">
    <property type="protein sequence ID" value="SCAU013020-PA"/>
    <property type="gene ID" value="SCAU013020"/>
</dbReference>
<dbReference type="GO" id="GO:0045277">
    <property type="term" value="C:respiratory chain complex IV"/>
    <property type="evidence" value="ECO:0007669"/>
    <property type="project" value="InterPro"/>
</dbReference>
<evidence type="ECO:0000256" key="5">
    <source>
        <dbReference type="ARBA" id="ARBA00023128"/>
    </source>
</evidence>
<evidence type="ECO:0000256" key="7">
    <source>
        <dbReference type="SAM" id="Phobius"/>
    </source>
</evidence>
<dbReference type="GO" id="GO:0097250">
    <property type="term" value="P:mitochondrial respirasome assembly"/>
    <property type="evidence" value="ECO:0007669"/>
    <property type="project" value="TreeGrafter"/>
</dbReference>
<evidence type="ECO:0000256" key="6">
    <source>
        <dbReference type="ARBA" id="ARBA00023136"/>
    </source>
</evidence>
<dbReference type="PANTHER" id="PTHR10510:SF11">
    <property type="entry name" value="CYTOCHROME C OXIDASE SUBUNIT 7A, MITOCHONDRIAL"/>
    <property type="match status" value="1"/>
</dbReference>
<evidence type="ECO:0000313" key="8">
    <source>
        <dbReference type="EnsemblMetazoa" id="SCAU013020-PA"/>
    </source>
</evidence>
<dbReference type="InterPro" id="IPR036539">
    <property type="entry name" value="Cyt_c_oxidase_su7a_sf"/>
</dbReference>
<keyword evidence="7" id="KW-1133">Transmembrane helix</keyword>
<dbReference type="FunFam" id="4.10.91.10:FF:000001">
    <property type="entry name" value="Cytochrome c oxidase subunit 7A1, mitochondrial"/>
    <property type="match status" value="1"/>
</dbReference>
<keyword evidence="9" id="KW-1185">Reference proteome</keyword>
<comment type="similarity">
    <text evidence="2">Belongs to the cytochrome c oxidase VIIa family.</text>
</comment>
<evidence type="ECO:0000313" key="9">
    <source>
        <dbReference type="Proteomes" id="UP000095300"/>
    </source>
</evidence>
<evidence type="ECO:0000256" key="3">
    <source>
        <dbReference type="ARBA" id="ARBA00022792"/>
    </source>
</evidence>
<dbReference type="GO" id="GO:0002082">
    <property type="term" value="P:regulation of oxidative phosphorylation"/>
    <property type="evidence" value="ECO:0007669"/>
    <property type="project" value="TreeGrafter"/>
</dbReference>
<dbReference type="OrthoDB" id="5966508at2759"/>
<dbReference type="InterPro" id="IPR003177">
    <property type="entry name" value="Cytc_oxidase_su7a_met"/>
</dbReference>
<reference evidence="8" key="1">
    <citation type="submission" date="2020-05" db="UniProtKB">
        <authorList>
            <consortium name="EnsemblMetazoa"/>
        </authorList>
    </citation>
    <scope>IDENTIFICATION</scope>
    <source>
        <strain evidence="8">USDA</strain>
    </source>
</reference>
<dbReference type="VEuPathDB" id="VectorBase:SCAU013020"/>
<dbReference type="Proteomes" id="UP000095300">
    <property type="component" value="Unassembled WGS sequence"/>
</dbReference>
<evidence type="ECO:0000256" key="1">
    <source>
        <dbReference type="ARBA" id="ARBA00004273"/>
    </source>
</evidence>
<sequence length="87" mass="9569">MLRITGSQIFRQLPLMRSLAAGAPKPSKCPVPPKMLELQKKFQQKNNLPIHLKGGAKDKLLYLTTMGLTGGGLLYTLVFLAGYIIND</sequence>
<dbReference type="AlphaFoldDB" id="A0A1I8Q1L6"/>
<gene>
    <name evidence="8" type="primary">106093618</name>
</gene>
<name>A0A1I8Q1L6_STOCA</name>
<dbReference type="KEGG" id="scac:106093618"/>
<dbReference type="GO" id="GO:0006123">
    <property type="term" value="P:mitochondrial electron transport, cytochrome c to oxygen"/>
    <property type="evidence" value="ECO:0007669"/>
    <property type="project" value="InterPro"/>
</dbReference>
<accession>A0A1I8Q1L6</accession>
<feature type="transmembrane region" description="Helical" evidence="7">
    <location>
        <begin position="60"/>
        <end position="85"/>
    </location>
</feature>
<dbReference type="Pfam" id="PF02238">
    <property type="entry name" value="COX7a"/>
    <property type="match status" value="1"/>
</dbReference>
<dbReference type="PANTHER" id="PTHR10510">
    <property type="entry name" value="CYTOCHROME C OXIDASE POLYPEPTIDE 7A"/>
    <property type="match status" value="1"/>
</dbReference>